<evidence type="ECO:0000313" key="4">
    <source>
        <dbReference type="EMBL" id="GFG36428.1"/>
    </source>
</evidence>
<dbReference type="EMBL" id="BLKM01009380">
    <property type="protein sequence ID" value="GFG36428.1"/>
    <property type="molecule type" value="Genomic_DNA"/>
</dbReference>
<gene>
    <name evidence="4" type="ORF">Cfor_01785</name>
</gene>
<sequence>MTDESVIISLVKLKVKKLKLGGFNVRDNLDEEIMISNLPLLFADGYPTCLEKVTLRQLERFVPFMLQCSLGQKFLDKYTPPPKWWPDDLPFSIHVKKPVGMHDTRWFAMLKSMVCRCYTHHGCEFMLRFCTELSKAPTTTYVFFKSLDGTTSLYNKETGQLMVTFRNENREYDKEVESSPRRLLPRKNASHVPVQPPVFDIYLCDNCDGEFDTLTEVQEHERTCGKHRISEEVIPEEQPQQDSQDSFLWYFSLKPVNSDDVPRATSPLKKSRCKGRYPMGVRLSRCCSIPFSSPLGITIQKRYRTTAVNSQVPLERMERYCNTKTVGPSFKSREREFEDGAQDAIEWPVTWKPPHRKKAKDTWTHHYCFTVKESREKMAAIASGGLSKRSRNLLSVCQDVRVVVTRLTEDEIIELTTRVPRPEPLPRDSGSTFQLPTLLPNTMYAYSTYMNNQNRYPEPVALSPQATIPVIDLCSSDEEDEVACVTSAPLLSDENDPLMLAGDEYLTQRRSGEKQVEPLFCDRNSTQNVAVYPSVATSYAQMGTSSSRLNGDTFTVQYPSSPSLRVSESFPQDWQMNVCMKPVPSSPAPVVTSEERLVVCSAAPLYDSEVTAPPRLSNSERKTAIQTKNFNMTSLSEEGLDCVVIEKVYSPMVQCHAADYRTLYNSHVSPDRTRIRTEMKTQLSVPSCASTSLNSDSKDTKSPIQRPPFLAEQRSCR</sequence>
<dbReference type="InterPro" id="IPR013087">
    <property type="entry name" value="Znf_C2H2_type"/>
</dbReference>
<keyword evidence="1" id="KW-0862">Zinc</keyword>
<evidence type="ECO:0000256" key="1">
    <source>
        <dbReference type="PROSITE-ProRule" id="PRU00042"/>
    </source>
</evidence>
<dbReference type="PROSITE" id="PS50157">
    <property type="entry name" value="ZINC_FINGER_C2H2_2"/>
    <property type="match status" value="1"/>
</dbReference>
<dbReference type="InterPro" id="IPR019525">
    <property type="entry name" value="Nrf1_NLS/DNA-bd_dimer"/>
</dbReference>
<dbReference type="InParanoid" id="A0A6L2Q0S0"/>
<dbReference type="Proteomes" id="UP000502823">
    <property type="component" value="Unassembled WGS sequence"/>
</dbReference>
<evidence type="ECO:0000313" key="5">
    <source>
        <dbReference type="Proteomes" id="UP000502823"/>
    </source>
</evidence>
<dbReference type="AlphaFoldDB" id="A0A6L2Q0S0"/>
<keyword evidence="5" id="KW-1185">Reference proteome</keyword>
<proteinExistence type="predicted"/>
<keyword evidence="1" id="KW-0479">Metal-binding</keyword>
<accession>A0A6L2Q0S0</accession>
<protein>
    <recommendedName>
        <fullName evidence="3">C2H2-type domain-containing protein</fullName>
    </recommendedName>
</protein>
<dbReference type="OrthoDB" id="6288734at2759"/>
<dbReference type="FunCoup" id="A0A6L2Q0S0">
    <property type="interactions" value="256"/>
</dbReference>
<name>A0A6L2Q0S0_COPFO</name>
<dbReference type="GO" id="GO:0008270">
    <property type="term" value="F:zinc ion binding"/>
    <property type="evidence" value="ECO:0007669"/>
    <property type="project" value="UniProtKB-KW"/>
</dbReference>
<keyword evidence="1" id="KW-0863">Zinc-finger</keyword>
<feature type="domain" description="C2H2-type" evidence="3">
    <location>
        <begin position="202"/>
        <end position="232"/>
    </location>
</feature>
<organism evidence="4 5">
    <name type="scientific">Coptotermes formosanus</name>
    <name type="common">Formosan subterranean termite</name>
    <dbReference type="NCBI Taxonomy" id="36987"/>
    <lineage>
        <taxon>Eukaryota</taxon>
        <taxon>Metazoa</taxon>
        <taxon>Ecdysozoa</taxon>
        <taxon>Arthropoda</taxon>
        <taxon>Hexapoda</taxon>
        <taxon>Insecta</taxon>
        <taxon>Pterygota</taxon>
        <taxon>Neoptera</taxon>
        <taxon>Polyneoptera</taxon>
        <taxon>Dictyoptera</taxon>
        <taxon>Blattodea</taxon>
        <taxon>Blattoidea</taxon>
        <taxon>Termitoidae</taxon>
        <taxon>Rhinotermitidae</taxon>
        <taxon>Coptotermes</taxon>
    </lineage>
</organism>
<comment type="caution">
    <text evidence="4">The sequence shown here is derived from an EMBL/GenBank/DDBJ whole genome shotgun (WGS) entry which is preliminary data.</text>
</comment>
<dbReference type="Pfam" id="PF10491">
    <property type="entry name" value="Nrf1_DNA-bind"/>
    <property type="match status" value="1"/>
</dbReference>
<reference evidence="5" key="1">
    <citation type="submission" date="2020-01" db="EMBL/GenBank/DDBJ databases">
        <title>Draft genome sequence of the Termite Coptotermes fromosanus.</title>
        <authorList>
            <person name="Itakura S."/>
            <person name="Yosikawa Y."/>
            <person name="Umezawa K."/>
        </authorList>
    </citation>
    <scope>NUCLEOTIDE SEQUENCE [LARGE SCALE GENOMIC DNA]</scope>
</reference>
<feature type="region of interest" description="Disordered" evidence="2">
    <location>
        <begin position="679"/>
        <end position="717"/>
    </location>
</feature>
<feature type="compositionally biased region" description="Polar residues" evidence="2">
    <location>
        <begin position="680"/>
        <end position="695"/>
    </location>
</feature>
<evidence type="ECO:0000256" key="2">
    <source>
        <dbReference type="SAM" id="MobiDB-lite"/>
    </source>
</evidence>
<evidence type="ECO:0000259" key="3">
    <source>
        <dbReference type="PROSITE" id="PS50157"/>
    </source>
</evidence>